<gene>
    <name evidence="1" type="ORF">US50_C0042G0002</name>
</gene>
<sequence length="107" mass="12771">MPHYHCGYLYIGNVASIYYYAKNAIMETRHERLICDNKFALKEEQRDLLCRNKESHRCSSLCVKNQKIEEVRPILKNLISHIIKVELNNYLNNLHEKQQLTKIRPDL</sequence>
<name>A0A0G0GUD5_9BACT</name>
<dbReference type="AlphaFoldDB" id="A0A0G0GUD5"/>
<reference evidence="1 2" key="1">
    <citation type="journal article" date="2015" name="Nature">
        <title>rRNA introns, odd ribosomes, and small enigmatic genomes across a large radiation of phyla.</title>
        <authorList>
            <person name="Brown C.T."/>
            <person name="Hug L.A."/>
            <person name="Thomas B.C."/>
            <person name="Sharon I."/>
            <person name="Castelle C.J."/>
            <person name="Singh A."/>
            <person name="Wilkins M.J."/>
            <person name="Williams K.H."/>
            <person name="Banfield J.F."/>
        </authorList>
    </citation>
    <scope>NUCLEOTIDE SEQUENCE [LARGE SCALE GENOMIC DNA]</scope>
</reference>
<evidence type="ECO:0000313" key="2">
    <source>
        <dbReference type="Proteomes" id="UP000033876"/>
    </source>
</evidence>
<protein>
    <submittedName>
        <fullName evidence="1">Uncharacterized protein</fullName>
    </submittedName>
</protein>
<dbReference type="Proteomes" id="UP000033876">
    <property type="component" value="Unassembled WGS sequence"/>
</dbReference>
<organism evidence="1 2">
    <name type="scientific">Candidatus Nomurabacteria bacterium GW2011_GWB1_37_5</name>
    <dbReference type="NCBI Taxonomy" id="1618742"/>
    <lineage>
        <taxon>Bacteria</taxon>
        <taxon>Candidatus Nomuraibacteriota</taxon>
    </lineage>
</organism>
<proteinExistence type="predicted"/>
<evidence type="ECO:0000313" key="1">
    <source>
        <dbReference type="EMBL" id="KKQ34613.1"/>
    </source>
</evidence>
<accession>A0A0G0GUD5</accession>
<dbReference type="EMBL" id="LBTF01000042">
    <property type="protein sequence ID" value="KKQ34613.1"/>
    <property type="molecule type" value="Genomic_DNA"/>
</dbReference>
<comment type="caution">
    <text evidence="1">The sequence shown here is derived from an EMBL/GenBank/DDBJ whole genome shotgun (WGS) entry which is preliminary data.</text>
</comment>